<dbReference type="PANTHER" id="PTHR43591:SF24">
    <property type="entry name" value="2-METHOXY-6-POLYPRENYL-1,4-BENZOQUINOL METHYLASE, MITOCHONDRIAL"/>
    <property type="match status" value="1"/>
</dbReference>
<dbReference type="STRING" id="27342.A0A0H2RHD9"/>
<feature type="region of interest" description="Disordered" evidence="1">
    <location>
        <begin position="584"/>
        <end position="612"/>
    </location>
</feature>
<dbReference type="AlphaFoldDB" id="A0A0H2RHD9"/>
<dbReference type="InParanoid" id="A0A0H2RHD9"/>
<gene>
    <name evidence="3" type="ORF">SCHPADRAFT_929997</name>
</gene>
<protein>
    <recommendedName>
        <fullName evidence="2">Methyltransferase domain-containing protein</fullName>
    </recommendedName>
</protein>
<dbReference type="PANTHER" id="PTHR43591">
    <property type="entry name" value="METHYLTRANSFERASE"/>
    <property type="match status" value="1"/>
</dbReference>
<proteinExistence type="predicted"/>
<dbReference type="SUPFAM" id="SSF53335">
    <property type="entry name" value="S-adenosyl-L-methionine-dependent methyltransferases"/>
    <property type="match status" value="1"/>
</dbReference>
<accession>A0A0H2RHD9</accession>
<feature type="compositionally biased region" description="Polar residues" evidence="1">
    <location>
        <begin position="655"/>
        <end position="664"/>
    </location>
</feature>
<feature type="compositionally biased region" description="Basic and acidic residues" evidence="1">
    <location>
        <begin position="68"/>
        <end position="79"/>
    </location>
</feature>
<reference evidence="3 4" key="1">
    <citation type="submission" date="2015-04" db="EMBL/GenBank/DDBJ databases">
        <title>Complete genome sequence of Schizopora paradoxa KUC8140, a cosmopolitan wood degrader in East Asia.</title>
        <authorList>
            <consortium name="DOE Joint Genome Institute"/>
            <person name="Min B."/>
            <person name="Park H."/>
            <person name="Jang Y."/>
            <person name="Kim J.-J."/>
            <person name="Kim K.H."/>
            <person name="Pangilinan J."/>
            <person name="Lipzen A."/>
            <person name="Riley R."/>
            <person name="Grigoriev I.V."/>
            <person name="Spatafora J.W."/>
            <person name="Choi I.-G."/>
        </authorList>
    </citation>
    <scope>NUCLEOTIDE SEQUENCE [LARGE SCALE GENOMIC DNA]</scope>
    <source>
        <strain evidence="3 4">KUC8140</strain>
    </source>
</reference>
<feature type="region of interest" description="Disordered" evidence="1">
    <location>
        <begin position="404"/>
        <end position="447"/>
    </location>
</feature>
<evidence type="ECO:0000256" key="1">
    <source>
        <dbReference type="SAM" id="MobiDB-lite"/>
    </source>
</evidence>
<feature type="domain" description="Methyltransferase" evidence="2">
    <location>
        <begin position="292"/>
        <end position="387"/>
    </location>
</feature>
<feature type="compositionally biased region" description="Polar residues" evidence="1">
    <location>
        <begin position="597"/>
        <end position="607"/>
    </location>
</feature>
<dbReference type="OrthoDB" id="2013972at2759"/>
<feature type="region of interest" description="Disordered" evidence="1">
    <location>
        <begin position="196"/>
        <end position="215"/>
    </location>
</feature>
<feature type="compositionally biased region" description="Low complexity" evidence="1">
    <location>
        <begin position="404"/>
        <end position="437"/>
    </location>
</feature>
<evidence type="ECO:0000313" key="3">
    <source>
        <dbReference type="EMBL" id="KLO11335.1"/>
    </source>
</evidence>
<evidence type="ECO:0000313" key="4">
    <source>
        <dbReference type="Proteomes" id="UP000053477"/>
    </source>
</evidence>
<dbReference type="CDD" id="cd02440">
    <property type="entry name" value="AdoMet_MTases"/>
    <property type="match status" value="1"/>
</dbReference>
<dbReference type="InterPro" id="IPR041698">
    <property type="entry name" value="Methyltransf_25"/>
</dbReference>
<feature type="region of interest" description="Disordered" evidence="1">
    <location>
        <begin position="624"/>
        <end position="693"/>
    </location>
</feature>
<dbReference type="GO" id="GO:0008168">
    <property type="term" value="F:methyltransferase activity"/>
    <property type="evidence" value="ECO:0007669"/>
    <property type="project" value="TreeGrafter"/>
</dbReference>
<dbReference type="InterPro" id="IPR029063">
    <property type="entry name" value="SAM-dependent_MTases_sf"/>
</dbReference>
<feature type="region of interest" description="Disordered" evidence="1">
    <location>
        <begin position="68"/>
        <end position="123"/>
    </location>
</feature>
<feature type="region of interest" description="Disordered" evidence="1">
    <location>
        <begin position="135"/>
        <end position="155"/>
    </location>
</feature>
<keyword evidence="4" id="KW-1185">Reference proteome</keyword>
<name>A0A0H2RHD9_9AGAM</name>
<evidence type="ECO:0000259" key="2">
    <source>
        <dbReference type="Pfam" id="PF13649"/>
    </source>
</evidence>
<organism evidence="3 4">
    <name type="scientific">Schizopora paradoxa</name>
    <dbReference type="NCBI Taxonomy" id="27342"/>
    <lineage>
        <taxon>Eukaryota</taxon>
        <taxon>Fungi</taxon>
        <taxon>Dikarya</taxon>
        <taxon>Basidiomycota</taxon>
        <taxon>Agaricomycotina</taxon>
        <taxon>Agaricomycetes</taxon>
        <taxon>Hymenochaetales</taxon>
        <taxon>Schizoporaceae</taxon>
        <taxon>Schizopora</taxon>
    </lineage>
</organism>
<sequence>MTPMTSTYAAQRRSLFAGTSPLSASFPSTSCRSSVYSVDKQDFLKLQHRNSVMHSPAALLEKLQEFEFRPRSNSRESKESSSISTRPRTMRRKSNNLNQLDIPKPHKPRSGSGGANSSTMVGSLKGRLLRRKTSAPLLSLSPEQALSPIESPTTPTGPAICWSPVAGDLMEGPSSFPNVAHSQPVSFARRKLSTVPDESAEVASLRQNRRGSDDSITSDIGTVGYAYRKLEGLSYRNGVFLHPYPRSDAPYMLSYNKMQLESESFSNLLLRRLNKHTGPSFHNYGFHPPRHVLDLGCGQGSWLLDASEAWGGQGTSVTGFDLVDISDERVKEARGVSWKRGNFVAYRLPFRKDSFDLVRIANLTLCIPRERWEHVLTEVRRVLKPNGRVEIIDDQLMFPYVGSQATSPTSSSAGSSSVQTARSSWNGSVKSSSSGESSDAERRPSADLSPSFLNLELESDVDFLSAESSPGLYSGDSHSDSSCEDLLRTPIDEHVDLSPWGIPDTPSRTKFHEREESQCRDIEGIFESMLDSVHGIDPQPHEFLLDLLAQVFGPKGRARKIEAFHLSLLSPEVHDRVVAGNDKKKWETTLGRESSLRRSPTNASSKAQAEGAMNTKAAKLLGIGDQGDSEYDSPPHNSSFSLKRPNRPRSSSKRQVTPSKSLQHTPPPESLITSSPTVTPDLPHSQQDSHQPAGLFVYPDRFLDMSPRELEMHLTKDIHTLLGCKVALSDFATGLKDHKDESLISQSDWADMIWEYECSRRKRFNLPYDERGFELERYDQDSDNAEDPFASPLMRPRKVTFSASKKSALASTFADLDLDLEEGVHIPIGTPVRSIRVYEAYKIDPPHGATI</sequence>
<dbReference type="Proteomes" id="UP000053477">
    <property type="component" value="Unassembled WGS sequence"/>
</dbReference>
<feature type="compositionally biased region" description="Polar residues" evidence="1">
    <location>
        <begin position="671"/>
        <end position="690"/>
    </location>
</feature>
<dbReference type="Gene3D" id="3.40.50.150">
    <property type="entry name" value="Vaccinia Virus protein VP39"/>
    <property type="match status" value="1"/>
</dbReference>
<dbReference type="Pfam" id="PF13649">
    <property type="entry name" value="Methyltransf_25"/>
    <property type="match status" value="1"/>
</dbReference>
<dbReference type="EMBL" id="KQ086003">
    <property type="protein sequence ID" value="KLO11335.1"/>
    <property type="molecule type" value="Genomic_DNA"/>
</dbReference>